<accession>A0ABN8IDF4</accession>
<dbReference type="EMBL" id="OW152832">
    <property type="protein sequence ID" value="CAH2052380.1"/>
    <property type="molecule type" value="Genomic_DNA"/>
</dbReference>
<dbReference type="PANTHER" id="PTHR23138:SF94">
    <property type="entry name" value="RAN BINDING PROTEIN 1"/>
    <property type="match status" value="1"/>
</dbReference>
<feature type="region of interest" description="Disordered" evidence="1">
    <location>
        <begin position="1"/>
        <end position="30"/>
    </location>
</feature>
<dbReference type="Proteomes" id="UP000837857">
    <property type="component" value="Chromosome 20"/>
</dbReference>
<feature type="non-terminal residue" evidence="4">
    <location>
        <position position="1"/>
    </location>
</feature>
<dbReference type="InterPro" id="IPR000697">
    <property type="entry name" value="WH1/EVH1_dom"/>
</dbReference>
<dbReference type="Gene3D" id="2.30.29.30">
    <property type="entry name" value="Pleckstrin-homology domain (PH domain)/Phosphotyrosine-binding domain (PTB)"/>
    <property type="match status" value="1"/>
</dbReference>
<dbReference type="PROSITE" id="PS50196">
    <property type="entry name" value="RANBD1"/>
    <property type="match status" value="1"/>
</dbReference>
<dbReference type="InterPro" id="IPR045256">
    <property type="entry name" value="RanBP1_RanBD"/>
</dbReference>
<evidence type="ECO:0000313" key="4">
    <source>
        <dbReference type="EMBL" id="CAH2052380.1"/>
    </source>
</evidence>
<name>A0ABN8IDF4_9NEOP</name>
<dbReference type="PANTHER" id="PTHR23138">
    <property type="entry name" value="RAN BINDING PROTEIN"/>
    <property type="match status" value="1"/>
</dbReference>
<gene>
    <name evidence="4" type="ORF">IPOD504_LOCUS8197</name>
</gene>
<reference evidence="4" key="1">
    <citation type="submission" date="2022-03" db="EMBL/GenBank/DDBJ databases">
        <authorList>
            <person name="Martin H S."/>
        </authorList>
    </citation>
    <scope>NUCLEOTIDE SEQUENCE</scope>
</reference>
<organism evidence="4 5">
    <name type="scientific">Iphiclides podalirius</name>
    <name type="common">scarce swallowtail</name>
    <dbReference type="NCBI Taxonomy" id="110791"/>
    <lineage>
        <taxon>Eukaryota</taxon>
        <taxon>Metazoa</taxon>
        <taxon>Ecdysozoa</taxon>
        <taxon>Arthropoda</taxon>
        <taxon>Hexapoda</taxon>
        <taxon>Insecta</taxon>
        <taxon>Pterygota</taxon>
        <taxon>Neoptera</taxon>
        <taxon>Endopterygota</taxon>
        <taxon>Lepidoptera</taxon>
        <taxon>Glossata</taxon>
        <taxon>Ditrysia</taxon>
        <taxon>Papilionoidea</taxon>
        <taxon>Papilionidae</taxon>
        <taxon>Papilioninae</taxon>
        <taxon>Iphiclides</taxon>
    </lineage>
</organism>
<dbReference type="Pfam" id="PF00638">
    <property type="entry name" value="Ran_BP1"/>
    <property type="match status" value="1"/>
</dbReference>
<feature type="domain" description="WH1" evidence="3">
    <location>
        <begin position="42"/>
        <end position="162"/>
    </location>
</feature>
<dbReference type="PROSITE" id="PS50229">
    <property type="entry name" value="WH1"/>
    <property type="match status" value="1"/>
</dbReference>
<dbReference type="InterPro" id="IPR000156">
    <property type="entry name" value="Ran_bind_dom"/>
</dbReference>
<evidence type="ECO:0000259" key="2">
    <source>
        <dbReference type="PROSITE" id="PS50196"/>
    </source>
</evidence>
<evidence type="ECO:0000256" key="1">
    <source>
        <dbReference type="SAM" id="MobiDB-lite"/>
    </source>
</evidence>
<evidence type="ECO:0000313" key="5">
    <source>
        <dbReference type="Proteomes" id="UP000837857"/>
    </source>
</evidence>
<dbReference type="SUPFAM" id="SSF50729">
    <property type="entry name" value="PH domain-like"/>
    <property type="match status" value="1"/>
</dbReference>
<evidence type="ECO:0008006" key="6">
    <source>
        <dbReference type="Google" id="ProtNLM"/>
    </source>
</evidence>
<protein>
    <recommendedName>
        <fullName evidence="6">RanBD1 domain-containing protein</fullName>
    </recommendedName>
</protein>
<dbReference type="CDD" id="cd13179">
    <property type="entry name" value="RanBD_RanBP1"/>
    <property type="match status" value="1"/>
</dbReference>
<evidence type="ECO:0000259" key="3">
    <source>
        <dbReference type="PROSITE" id="PS50229"/>
    </source>
</evidence>
<feature type="domain" description="RanBD1" evidence="2">
    <location>
        <begin position="28"/>
        <end position="164"/>
    </location>
</feature>
<dbReference type="SMART" id="SM00160">
    <property type="entry name" value="RanBD"/>
    <property type="match status" value="1"/>
</dbReference>
<feature type="region of interest" description="Disordered" evidence="1">
    <location>
        <begin position="171"/>
        <end position="209"/>
    </location>
</feature>
<sequence length="231" mass="26513">MSLPIEESVRRNSESEGGEVETSDHDPHYDPIVSLPLVEIHTNEENEEELVKIRARLYRYDTSDHEWKERGTGDIKLLRHKANNTVRVVMRRDKTLKVCANHFITPDIRMNVHCGSDKAFNWSVFADYADETCKQELLAIKFGNPQNAELWKAKFAEAQEIVRTKCSLYTQDQSSDDDESSITRSEDTDTPEPKSVDKNSEEETKKEVVDVKEDGVVLKLKELKVDGDKTE</sequence>
<dbReference type="InterPro" id="IPR011993">
    <property type="entry name" value="PH-like_dom_sf"/>
</dbReference>
<dbReference type="InterPro" id="IPR045255">
    <property type="entry name" value="RanBP1-like"/>
</dbReference>
<keyword evidence="5" id="KW-1185">Reference proteome</keyword>
<proteinExistence type="predicted"/>
<feature type="compositionally biased region" description="Basic and acidic residues" evidence="1">
    <location>
        <begin position="184"/>
        <end position="209"/>
    </location>
</feature>